<reference evidence="2 3" key="1">
    <citation type="submission" date="2015-09" db="EMBL/GenBank/DDBJ databases">
        <title>Draft genome sequence of Kouleothrix aurantiaca JCM 19913.</title>
        <authorList>
            <person name="Hemp J."/>
        </authorList>
    </citation>
    <scope>NUCLEOTIDE SEQUENCE [LARGE SCALE GENOMIC DNA]</scope>
    <source>
        <strain evidence="2 3">COM-B</strain>
    </source>
</reference>
<evidence type="ECO:0000313" key="3">
    <source>
        <dbReference type="Proteomes" id="UP000050509"/>
    </source>
</evidence>
<keyword evidence="1" id="KW-0175">Coiled coil</keyword>
<name>A0A0P9D764_9CHLR</name>
<dbReference type="EMBL" id="LJCR01000012">
    <property type="protein sequence ID" value="KPV54840.1"/>
    <property type="molecule type" value="Genomic_DNA"/>
</dbReference>
<gene>
    <name evidence="2" type="ORF">SE17_01295</name>
</gene>
<feature type="coiled-coil region" evidence="1">
    <location>
        <begin position="52"/>
        <end position="114"/>
    </location>
</feature>
<organism evidence="2 3">
    <name type="scientific">Kouleothrix aurantiaca</name>
    <dbReference type="NCBI Taxonomy" id="186479"/>
    <lineage>
        <taxon>Bacteria</taxon>
        <taxon>Bacillati</taxon>
        <taxon>Chloroflexota</taxon>
        <taxon>Chloroflexia</taxon>
        <taxon>Chloroflexales</taxon>
        <taxon>Roseiflexineae</taxon>
        <taxon>Roseiflexaceae</taxon>
        <taxon>Kouleothrix</taxon>
    </lineage>
</organism>
<sequence>MTTSSRITSFLFNRFWPFFRKYIWPLIQEEVIKSFKHTIRIFSEKYEDLLRHNTVKQNQAQAQAQAAEAQAANATNSTDADKYRAVAEVWRQVAEDLREENEKLKAEREGFLKQVAGEAERSVKDMQIHINGNQVQLTSGNGVVALPSPRDEPEIST</sequence>
<accession>A0A0P9D764</accession>
<keyword evidence="3" id="KW-1185">Reference proteome</keyword>
<proteinExistence type="predicted"/>
<evidence type="ECO:0000313" key="2">
    <source>
        <dbReference type="EMBL" id="KPV54840.1"/>
    </source>
</evidence>
<evidence type="ECO:0000256" key="1">
    <source>
        <dbReference type="SAM" id="Coils"/>
    </source>
</evidence>
<dbReference type="Proteomes" id="UP000050509">
    <property type="component" value="Unassembled WGS sequence"/>
</dbReference>
<comment type="caution">
    <text evidence="2">The sequence shown here is derived from an EMBL/GenBank/DDBJ whole genome shotgun (WGS) entry which is preliminary data.</text>
</comment>
<protein>
    <submittedName>
        <fullName evidence="2">Uncharacterized protein</fullName>
    </submittedName>
</protein>
<dbReference type="AlphaFoldDB" id="A0A0P9D764"/>